<dbReference type="eggNOG" id="COG0573">
    <property type="taxonomic scope" value="Bacteria"/>
</dbReference>
<dbReference type="STRING" id="764299.STRIC_2457"/>
<dbReference type="PANTHER" id="PTHR30425:SF1">
    <property type="entry name" value="PHOSPHATE TRANSPORT SYSTEM PERMEASE PROTEIN PSTC"/>
    <property type="match status" value="1"/>
</dbReference>
<dbReference type="GO" id="GO:0005886">
    <property type="term" value="C:plasma membrane"/>
    <property type="evidence" value="ECO:0007669"/>
    <property type="project" value="UniProtKB-SubCell"/>
</dbReference>
<comment type="caution">
    <text evidence="5">The sequence shown here is derived from an EMBL/GenBank/DDBJ whole genome shotgun (WGS) entry which is preliminary data.</text>
</comment>
<organism evidence="5 6">
    <name type="scientific">Streptococcus ictaluri 707-05</name>
    <dbReference type="NCBI Taxonomy" id="764299"/>
    <lineage>
        <taxon>Bacteria</taxon>
        <taxon>Bacillati</taxon>
        <taxon>Bacillota</taxon>
        <taxon>Bacilli</taxon>
        <taxon>Lactobacillales</taxon>
        <taxon>Streptococcaceae</taxon>
        <taxon>Streptococcus</taxon>
    </lineage>
</organism>
<dbReference type="AlphaFoldDB" id="G5K249"/>
<evidence type="ECO:0000313" key="5">
    <source>
        <dbReference type="EMBL" id="EHI70138.1"/>
    </source>
</evidence>
<keyword evidence="3" id="KW-1003">Cell membrane</keyword>
<protein>
    <submittedName>
        <fullName evidence="5">Phosphate ABC transporter, permease family protein</fullName>
    </submittedName>
</protein>
<comment type="subcellular location">
    <subcellularLocation>
        <location evidence="1">Cell membrane</location>
        <topology evidence="1">Multi-pass membrane protein</topology>
    </subcellularLocation>
</comment>
<gene>
    <name evidence="5" type="ORF">STRIC_2457</name>
</gene>
<proteinExistence type="predicted"/>
<dbReference type="InterPro" id="IPR051124">
    <property type="entry name" value="Phosphate_Transport_Permease"/>
</dbReference>
<dbReference type="Proteomes" id="UP000003330">
    <property type="component" value="Unassembled WGS sequence"/>
</dbReference>
<evidence type="ECO:0000256" key="1">
    <source>
        <dbReference type="ARBA" id="ARBA00004651"/>
    </source>
</evidence>
<name>G5K249_9STRE</name>
<dbReference type="EMBL" id="AEUX02000005">
    <property type="protein sequence ID" value="EHI70138.1"/>
    <property type="molecule type" value="Genomic_DNA"/>
</dbReference>
<keyword evidence="4" id="KW-0812">Transmembrane</keyword>
<evidence type="ECO:0000313" key="6">
    <source>
        <dbReference type="Proteomes" id="UP000003330"/>
    </source>
</evidence>
<sequence length="71" mass="7846">MAVILVAGNQPLLPRGMFEGARTMTTNIVLEMAYASGQHREALIATSAVLFLFILFINACFAYLKGKTFYE</sequence>
<keyword evidence="6" id="KW-1185">Reference proteome</keyword>
<dbReference type="PANTHER" id="PTHR30425">
    <property type="entry name" value="PHOSPHATE TRANSPORT SYSTEM PERMEASE PROTEIN PST"/>
    <property type="match status" value="1"/>
</dbReference>
<evidence type="ECO:0000256" key="4">
    <source>
        <dbReference type="SAM" id="Phobius"/>
    </source>
</evidence>
<keyword evidence="4" id="KW-1133">Transmembrane helix</keyword>
<accession>G5K249</accession>
<reference evidence="5 6" key="1">
    <citation type="journal article" date="2014" name="Int. J. Syst. Evol. Microbiol.">
        <title>Phylogenomics and the dynamic genome evolution of the genus Streptococcus.</title>
        <authorList>
            <consortium name="The Broad Institute Genome Sequencing Platform"/>
            <person name="Richards V.P."/>
            <person name="Palmer S.R."/>
            <person name="Pavinski Bitar P.D."/>
            <person name="Qin X."/>
            <person name="Weinstock G.M."/>
            <person name="Highlander S.K."/>
            <person name="Town C.D."/>
            <person name="Burne R.A."/>
            <person name="Stanhope M.J."/>
        </authorList>
    </citation>
    <scope>NUCLEOTIDE SEQUENCE [LARGE SCALE GENOMIC DNA]</scope>
    <source>
        <strain evidence="5 6">707-05</strain>
    </source>
</reference>
<keyword evidence="4" id="KW-0472">Membrane</keyword>
<feature type="transmembrane region" description="Helical" evidence="4">
    <location>
        <begin position="42"/>
        <end position="64"/>
    </location>
</feature>
<evidence type="ECO:0000256" key="2">
    <source>
        <dbReference type="ARBA" id="ARBA00022448"/>
    </source>
</evidence>
<evidence type="ECO:0000256" key="3">
    <source>
        <dbReference type="ARBA" id="ARBA00022475"/>
    </source>
</evidence>
<keyword evidence="2" id="KW-0813">Transport</keyword>